<proteinExistence type="predicted"/>
<dbReference type="InParanoid" id="A0A1J7JLX9"/>
<sequence>MNTARAVLRRPPMWASQATHFRGTGCKSSNIPHKCVSLTRQFSGTASTDPSVASAPRNKIPWEVQSAITEALQRGNMRGTPSEIEELRQLIKSEAAAWNRCRQEMITIETKNQKLEKEKEKKKKDTKTEGRRGSWVYETEDDLDILGSYWIDDDRITFRRRGGGLPALPSSSHLDSGNLGSGSGLGSSFRIGSTSGSGSSSESESNSEGDSD</sequence>
<name>A0A1J7JLX9_9PEZI</name>
<accession>A0A1J7JLX9</accession>
<evidence type="ECO:0000256" key="1">
    <source>
        <dbReference type="SAM" id="MobiDB-lite"/>
    </source>
</evidence>
<dbReference type="EMBL" id="KV875093">
    <property type="protein sequence ID" value="OIW34409.1"/>
    <property type="molecule type" value="Genomic_DNA"/>
</dbReference>
<dbReference type="AlphaFoldDB" id="A0A1J7JLX9"/>
<reference evidence="2 3" key="1">
    <citation type="submission" date="2016-10" db="EMBL/GenBank/DDBJ databases">
        <title>Draft genome sequence of Coniochaeta ligniaria NRRL30616, a lignocellulolytic fungus for bioabatement of inhibitors in plant biomass hydrolysates.</title>
        <authorList>
            <consortium name="DOE Joint Genome Institute"/>
            <person name="Jimenez D.J."/>
            <person name="Hector R.E."/>
            <person name="Riley R."/>
            <person name="Sun H."/>
            <person name="Grigoriev I.V."/>
            <person name="Van Elsas J.D."/>
            <person name="Nichols N.N."/>
        </authorList>
    </citation>
    <scope>NUCLEOTIDE SEQUENCE [LARGE SCALE GENOMIC DNA]</scope>
    <source>
        <strain evidence="2 3">NRRL 30616</strain>
    </source>
</reference>
<feature type="compositionally biased region" description="Low complexity" evidence="1">
    <location>
        <begin position="186"/>
        <end position="204"/>
    </location>
</feature>
<organism evidence="2 3">
    <name type="scientific">Coniochaeta ligniaria NRRL 30616</name>
    <dbReference type="NCBI Taxonomy" id="1408157"/>
    <lineage>
        <taxon>Eukaryota</taxon>
        <taxon>Fungi</taxon>
        <taxon>Dikarya</taxon>
        <taxon>Ascomycota</taxon>
        <taxon>Pezizomycotina</taxon>
        <taxon>Sordariomycetes</taxon>
        <taxon>Sordariomycetidae</taxon>
        <taxon>Coniochaetales</taxon>
        <taxon>Coniochaetaceae</taxon>
        <taxon>Coniochaeta</taxon>
    </lineage>
</organism>
<gene>
    <name evidence="2" type="ORF">CONLIGDRAFT_688217</name>
</gene>
<dbReference type="Proteomes" id="UP000182658">
    <property type="component" value="Unassembled WGS sequence"/>
</dbReference>
<evidence type="ECO:0000313" key="2">
    <source>
        <dbReference type="EMBL" id="OIW34409.1"/>
    </source>
</evidence>
<evidence type="ECO:0000313" key="3">
    <source>
        <dbReference type="Proteomes" id="UP000182658"/>
    </source>
</evidence>
<protein>
    <submittedName>
        <fullName evidence="2">Uncharacterized protein</fullName>
    </submittedName>
</protein>
<keyword evidence="3" id="KW-1185">Reference proteome</keyword>
<feature type="region of interest" description="Disordered" evidence="1">
    <location>
        <begin position="162"/>
        <end position="212"/>
    </location>
</feature>